<keyword evidence="3 17" id="KW-0813">Transport</keyword>
<organism evidence="23 24">
    <name type="scientific">Candidatus Lucifugimonas marina</name>
    <dbReference type="NCBI Taxonomy" id="3038979"/>
    <lineage>
        <taxon>Bacteria</taxon>
        <taxon>Bacillati</taxon>
        <taxon>Chloroflexota</taxon>
        <taxon>Dehalococcoidia</taxon>
        <taxon>SAR202 cluster</taxon>
        <taxon>Candidatus Lucifugimonadales</taxon>
        <taxon>Candidatus Lucifugimonadaceae</taxon>
        <taxon>Candidatus Lucifugimonas</taxon>
    </lineage>
</organism>
<evidence type="ECO:0000256" key="3">
    <source>
        <dbReference type="ARBA" id="ARBA00022448"/>
    </source>
</evidence>
<dbReference type="NCBIfam" id="TIGR02866">
    <property type="entry name" value="CoxB"/>
    <property type="match status" value="1"/>
</dbReference>
<evidence type="ECO:0000259" key="21">
    <source>
        <dbReference type="PROSITE" id="PS50999"/>
    </source>
</evidence>
<dbReference type="SUPFAM" id="SSF81464">
    <property type="entry name" value="Cytochrome c oxidase subunit II-like, transmembrane region"/>
    <property type="match status" value="1"/>
</dbReference>
<dbReference type="PANTHER" id="PTHR22888:SF9">
    <property type="entry name" value="CYTOCHROME C OXIDASE SUBUNIT 2"/>
    <property type="match status" value="1"/>
</dbReference>
<dbReference type="GO" id="GO:0046872">
    <property type="term" value="F:metal ion binding"/>
    <property type="evidence" value="ECO:0007669"/>
    <property type="project" value="UniProtKB-KW"/>
</dbReference>
<evidence type="ECO:0000256" key="2">
    <source>
        <dbReference type="ARBA" id="ARBA00007866"/>
    </source>
</evidence>
<accession>A0ABD4XTU5</accession>
<comment type="subcellular location">
    <subcellularLocation>
        <location evidence="17">Cell membrane</location>
        <topology evidence="17">Multi-pass membrane protein</topology>
    </subcellularLocation>
    <subcellularLocation>
        <location evidence="1">Membrane</location>
        <topology evidence="1">Multi-pass membrane protein</topology>
    </subcellularLocation>
</comment>
<evidence type="ECO:0000256" key="6">
    <source>
        <dbReference type="ARBA" id="ARBA00022692"/>
    </source>
</evidence>
<evidence type="ECO:0000256" key="8">
    <source>
        <dbReference type="ARBA" id="ARBA00022967"/>
    </source>
</evidence>
<dbReference type="InterPro" id="IPR034236">
    <property type="entry name" value="CuRO_CcO_Caa3_II"/>
</dbReference>
<reference evidence="23 24" key="1">
    <citation type="submission" date="2019-11" db="EMBL/GenBank/DDBJ databases">
        <authorList>
            <person name="Cho J.-C."/>
        </authorList>
    </citation>
    <scope>NUCLEOTIDE SEQUENCE [LARGE SCALE GENOMIC DNA]</scope>
    <source>
        <strain evidence="23 24">JH702</strain>
    </source>
</reference>
<dbReference type="PRINTS" id="PR01166">
    <property type="entry name" value="CYCOXIDASEII"/>
</dbReference>
<evidence type="ECO:0000256" key="18">
    <source>
        <dbReference type="RuleBase" id="RU004024"/>
    </source>
</evidence>
<dbReference type="InterPro" id="IPR001505">
    <property type="entry name" value="Copper_CuA"/>
</dbReference>
<dbReference type="Gene3D" id="2.60.40.420">
    <property type="entry name" value="Cupredoxins - blue copper proteins"/>
    <property type="match status" value="1"/>
</dbReference>
<evidence type="ECO:0000256" key="4">
    <source>
        <dbReference type="ARBA" id="ARBA00022617"/>
    </source>
</evidence>
<dbReference type="Gene3D" id="1.10.760.10">
    <property type="entry name" value="Cytochrome c-like domain"/>
    <property type="match status" value="1"/>
</dbReference>
<keyword evidence="7 16" id="KW-0479">Metal-binding</keyword>
<evidence type="ECO:0000256" key="12">
    <source>
        <dbReference type="ARBA" id="ARBA00023008"/>
    </source>
</evidence>
<evidence type="ECO:0000256" key="17">
    <source>
        <dbReference type="RuleBase" id="RU000456"/>
    </source>
</evidence>
<dbReference type="InterPro" id="IPR002429">
    <property type="entry name" value="CcO_II-like_C"/>
</dbReference>
<dbReference type="EMBL" id="WMBE01000004">
    <property type="protein sequence ID" value="MDG0867893.1"/>
    <property type="molecule type" value="Genomic_DNA"/>
</dbReference>
<comment type="caution">
    <text evidence="23">The sequence shown here is derived from an EMBL/GenBank/DDBJ whole genome shotgun (WGS) entry which is preliminary data.</text>
</comment>
<dbReference type="InterPro" id="IPR011759">
    <property type="entry name" value="Cyt_c_oxidase_su2_TM_dom"/>
</dbReference>
<dbReference type="InterPro" id="IPR009056">
    <property type="entry name" value="Cyt_c-like_dom"/>
</dbReference>
<evidence type="ECO:0000259" key="20">
    <source>
        <dbReference type="PROSITE" id="PS50857"/>
    </source>
</evidence>
<dbReference type="PROSITE" id="PS51007">
    <property type="entry name" value="CYTC"/>
    <property type="match status" value="2"/>
</dbReference>
<comment type="similarity">
    <text evidence="2 17">Belongs to the cytochrome c oxidase subunit 2 family.</text>
</comment>
<name>A0ABD4XTU5_9CHLR</name>
<comment type="cofactor">
    <cofactor evidence="18">
        <name>Cu cation</name>
        <dbReference type="ChEBI" id="CHEBI:23378"/>
    </cofactor>
    <text evidence="18">Binds a copper A center.</text>
</comment>
<evidence type="ECO:0000256" key="13">
    <source>
        <dbReference type="ARBA" id="ARBA00023136"/>
    </source>
</evidence>
<keyword evidence="6 17" id="KW-0812">Transmembrane</keyword>
<dbReference type="SUPFAM" id="SSF46626">
    <property type="entry name" value="Cytochrome c"/>
    <property type="match status" value="2"/>
</dbReference>
<evidence type="ECO:0000256" key="9">
    <source>
        <dbReference type="ARBA" id="ARBA00022982"/>
    </source>
</evidence>
<evidence type="ECO:0000256" key="19">
    <source>
        <dbReference type="SAM" id="Phobius"/>
    </source>
</evidence>
<feature type="domain" description="Cytochrome oxidase subunit II copper A binding" evidence="20">
    <location>
        <begin position="147"/>
        <end position="259"/>
    </location>
</feature>
<gene>
    <name evidence="23" type="primary">coxB</name>
    <name evidence="23" type="ORF">GKO46_12530</name>
</gene>
<keyword evidence="12 18" id="KW-0186">Copper</keyword>
<dbReference type="InterPro" id="IPR036257">
    <property type="entry name" value="Cyt_c_oxidase_su2_TM_sf"/>
</dbReference>
<keyword evidence="5 17" id="KW-0679">Respiratory chain</keyword>
<dbReference type="PROSITE" id="PS00078">
    <property type="entry name" value="COX2"/>
    <property type="match status" value="1"/>
</dbReference>
<dbReference type="InterPro" id="IPR014222">
    <property type="entry name" value="Cyt_c_oxidase_su2"/>
</dbReference>
<dbReference type="GO" id="GO:0004129">
    <property type="term" value="F:cytochrome-c oxidase activity"/>
    <property type="evidence" value="ECO:0007669"/>
    <property type="project" value="UniProtKB-EC"/>
</dbReference>
<evidence type="ECO:0000256" key="1">
    <source>
        <dbReference type="ARBA" id="ARBA00004141"/>
    </source>
</evidence>
<evidence type="ECO:0000259" key="22">
    <source>
        <dbReference type="PROSITE" id="PS51007"/>
    </source>
</evidence>
<dbReference type="InterPro" id="IPR036909">
    <property type="entry name" value="Cyt_c-like_dom_sf"/>
</dbReference>
<dbReference type="CDD" id="cd04213">
    <property type="entry name" value="CuRO_CcO_Caa3_II"/>
    <property type="match status" value="1"/>
</dbReference>
<dbReference type="PROSITE" id="PS50857">
    <property type="entry name" value="COX2_CUA"/>
    <property type="match status" value="1"/>
</dbReference>
<dbReference type="GO" id="GO:0005886">
    <property type="term" value="C:plasma membrane"/>
    <property type="evidence" value="ECO:0007669"/>
    <property type="project" value="UniProtKB-SubCell"/>
</dbReference>
<comment type="catalytic activity">
    <reaction evidence="15 18">
        <text>4 Fe(II)-[cytochrome c] + O2 + 8 H(+)(in) = 4 Fe(III)-[cytochrome c] + 2 H2O + 4 H(+)(out)</text>
        <dbReference type="Rhea" id="RHEA:11436"/>
        <dbReference type="Rhea" id="RHEA-COMP:10350"/>
        <dbReference type="Rhea" id="RHEA-COMP:14399"/>
        <dbReference type="ChEBI" id="CHEBI:15377"/>
        <dbReference type="ChEBI" id="CHEBI:15378"/>
        <dbReference type="ChEBI" id="CHEBI:15379"/>
        <dbReference type="ChEBI" id="CHEBI:29033"/>
        <dbReference type="ChEBI" id="CHEBI:29034"/>
        <dbReference type="EC" id="7.1.1.9"/>
    </reaction>
</comment>
<dbReference type="InterPro" id="IPR045187">
    <property type="entry name" value="CcO_II"/>
</dbReference>
<feature type="domain" description="Cytochrome c" evidence="22">
    <location>
        <begin position="271"/>
        <end position="396"/>
    </location>
</feature>
<proteinExistence type="inferred from homology"/>
<dbReference type="InterPro" id="IPR008972">
    <property type="entry name" value="Cupredoxin"/>
</dbReference>
<evidence type="ECO:0000256" key="10">
    <source>
        <dbReference type="ARBA" id="ARBA00022989"/>
    </source>
</evidence>
<sequence length="499" mass="54070">MKNINNPFLAGTYSSQMHRVSKLSFPFRPALFLLAPMAIALLAACTPDNAQSTFGTAGPVAKDQADLFNFIFWIAAIVFILVEGAIIYIAIRYRRRSDSDKLPHQTHGNDRLEITWTIIPVLILAVIAVPTLTGIWEQQNGVPQDQGEVLNVEAIGHQWWFEFRYPNHEVVTSNELHIPVNRPVAFKLTSEDVIHSFWVPKIAGKVDMVPLNDNYMWMIGDEVGEYYGQCAEFCGIAHAHMRFRVIVDTEEDFQAWINGMHTAPDAPVAGSPEASGKNLFAANCSSCHTVDSTAPGSYAREITSQQARWNGWISDIENSGIVSAPNLTHFGTHSTIGAGLKDLNQATLEQWITNPESIKIGTRMQKHAAVYDTADGNAKLSPAEVSDIATYLLSLKPGSAPAGAVADAGGDVDGEDLFVSNCASCHSTGDDTVVGPGLAGIGDRAGSRVAGQDATMYLKESLTDPGAFVVDGFPAVMPEWGHLGVDSIEALVDYLKTLK</sequence>
<feature type="domain" description="Cytochrome oxidase subunit II transmembrane region profile" evidence="21">
    <location>
        <begin position="45"/>
        <end position="142"/>
    </location>
</feature>
<dbReference type="PANTHER" id="PTHR22888">
    <property type="entry name" value="CYTOCHROME C OXIDASE, SUBUNIT II"/>
    <property type="match status" value="1"/>
</dbReference>
<feature type="transmembrane region" description="Helical" evidence="19">
    <location>
        <begin position="70"/>
        <end position="91"/>
    </location>
</feature>
<dbReference type="PROSITE" id="PS50999">
    <property type="entry name" value="COX2_TM"/>
    <property type="match status" value="1"/>
</dbReference>
<evidence type="ECO:0000256" key="14">
    <source>
        <dbReference type="ARBA" id="ARBA00024688"/>
    </source>
</evidence>
<dbReference type="Proteomes" id="UP001321249">
    <property type="component" value="Unassembled WGS sequence"/>
</dbReference>
<dbReference type="Pfam" id="PF02790">
    <property type="entry name" value="COX2_TM"/>
    <property type="match status" value="1"/>
</dbReference>
<dbReference type="Pfam" id="PF00116">
    <property type="entry name" value="COX2"/>
    <property type="match status" value="1"/>
</dbReference>
<evidence type="ECO:0000256" key="16">
    <source>
        <dbReference type="PROSITE-ProRule" id="PRU00433"/>
    </source>
</evidence>
<evidence type="ECO:0000256" key="11">
    <source>
        <dbReference type="ARBA" id="ARBA00023004"/>
    </source>
</evidence>
<evidence type="ECO:0000256" key="5">
    <source>
        <dbReference type="ARBA" id="ARBA00022660"/>
    </source>
</evidence>
<dbReference type="EC" id="7.1.1.9" evidence="18"/>
<dbReference type="Pfam" id="PF00034">
    <property type="entry name" value="Cytochrom_C"/>
    <property type="match status" value="1"/>
</dbReference>
<feature type="domain" description="Cytochrome c" evidence="22">
    <location>
        <begin position="409"/>
        <end position="499"/>
    </location>
</feature>
<keyword evidence="4 16" id="KW-0349">Heme</keyword>
<dbReference type="Pfam" id="PF13442">
    <property type="entry name" value="Cytochrome_CBB3"/>
    <property type="match status" value="1"/>
</dbReference>
<keyword evidence="11 16" id="KW-0408">Iron</keyword>
<keyword evidence="13 19" id="KW-0472">Membrane</keyword>
<evidence type="ECO:0000256" key="15">
    <source>
        <dbReference type="ARBA" id="ARBA00047816"/>
    </source>
</evidence>
<keyword evidence="8" id="KW-1278">Translocase</keyword>
<keyword evidence="10 19" id="KW-1133">Transmembrane helix</keyword>
<dbReference type="AlphaFoldDB" id="A0ABD4XTU5"/>
<evidence type="ECO:0000313" key="24">
    <source>
        <dbReference type="Proteomes" id="UP001321249"/>
    </source>
</evidence>
<keyword evidence="9 17" id="KW-0249">Electron transport</keyword>
<comment type="function">
    <text evidence="14 18">Subunits I and II form the functional core of the enzyme complex. Electrons originating in cytochrome c are transferred via heme a and Cu(A) to the binuclear center formed by heme a3 and Cu(B).</text>
</comment>
<dbReference type="Gene3D" id="1.10.287.90">
    <property type="match status" value="1"/>
</dbReference>
<feature type="transmembrane region" description="Helical" evidence="19">
    <location>
        <begin position="112"/>
        <end position="136"/>
    </location>
</feature>
<evidence type="ECO:0000313" key="23">
    <source>
        <dbReference type="EMBL" id="MDG0867893.1"/>
    </source>
</evidence>
<dbReference type="SUPFAM" id="SSF49503">
    <property type="entry name" value="Cupredoxins"/>
    <property type="match status" value="1"/>
</dbReference>
<protein>
    <recommendedName>
        <fullName evidence="18">Cytochrome c oxidase subunit 2</fullName>
        <ecNumber evidence="18">7.1.1.9</ecNumber>
    </recommendedName>
</protein>
<evidence type="ECO:0000256" key="7">
    <source>
        <dbReference type="ARBA" id="ARBA00022723"/>
    </source>
</evidence>